<dbReference type="EMBL" id="GBRH01268618">
    <property type="protein sequence ID" value="JAD29277.1"/>
    <property type="molecule type" value="Transcribed_RNA"/>
</dbReference>
<proteinExistence type="predicted"/>
<evidence type="ECO:0000313" key="2">
    <source>
        <dbReference type="EMBL" id="JAD29277.1"/>
    </source>
</evidence>
<name>A0A0A8Z343_ARUDO</name>
<keyword evidence="1" id="KW-0472">Membrane</keyword>
<keyword evidence="1" id="KW-1133">Transmembrane helix</keyword>
<reference evidence="2" key="1">
    <citation type="submission" date="2014-09" db="EMBL/GenBank/DDBJ databases">
        <authorList>
            <person name="Magalhaes I.L.F."/>
            <person name="Oliveira U."/>
            <person name="Santos F.R."/>
            <person name="Vidigal T.H.D.A."/>
            <person name="Brescovit A.D."/>
            <person name="Santos A.J."/>
        </authorList>
    </citation>
    <scope>NUCLEOTIDE SEQUENCE</scope>
    <source>
        <tissue evidence="2">Shoot tissue taken approximately 20 cm above the soil surface</tissue>
    </source>
</reference>
<sequence>MSPTRNLCTFPWASIKLQPADLLVPRLDISFLTFLTSSHFFALAYILARRT</sequence>
<keyword evidence="1" id="KW-0812">Transmembrane</keyword>
<feature type="transmembrane region" description="Helical" evidence="1">
    <location>
        <begin position="29"/>
        <end position="48"/>
    </location>
</feature>
<protein>
    <submittedName>
        <fullName evidence="2">Uncharacterized protein</fullName>
    </submittedName>
</protein>
<evidence type="ECO:0000256" key="1">
    <source>
        <dbReference type="SAM" id="Phobius"/>
    </source>
</evidence>
<reference evidence="2" key="2">
    <citation type="journal article" date="2015" name="Data Brief">
        <title>Shoot transcriptome of the giant reed, Arundo donax.</title>
        <authorList>
            <person name="Barrero R.A."/>
            <person name="Guerrero F.D."/>
            <person name="Moolhuijzen P."/>
            <person name="Goolsby J.A."/>
            <person name="Tidwell J."/>
            <person name="Bellgard S.E."/>
            <person name="Bellgard M.I."/>
        </authorList>
    </citation>
    <scope>NUCLEOTIDE SEQUENCE</scope>
    <source>
        <tissue evidence="2">Shoot tissue taken approximately 20 cm above the soil surface</tissue>
    </source>
</reference>
<organism evidence="2">
    <name type="scientific">Arundo donax</name>
    <name type="common">Giant reed</name>
    <name type="synonym">Donax arundinaceus</name>
    <dbReference type="NCBI Taxonomy" id="35708"/>
    <lineage>
        <taxon>Eukaryota</taxon>
        <taxon>Viridiplantae</taxon>
        <taxon>Streptophyta</taxon>
        <taxon>Embryophyta</taxon>
        <taxon>Tracheophyta</taxon>
        <taxon>Spermatophyta</taxon>
        <taxon>Magnoliopsida</taxon>
        <taxon>Liliopsida</taxon>
        <taxon>Poales</taxon>
        <taxon>Poaceae</taxon>
        <taxon>PACMAD clade</taxon>
        <taxon>Arundinoideae</taxon>
        <taxon>Arundineae</taxon>
        <taxon>Arundo</taxon>
    </lineage>
</organism>
<dbReference type="AlphaFoldDB" id="A0A0A8Z343"/>
<accession>A0A0A8Z343</accession>